<dbReference type="EC" id="5.3.1.1" evidence="3 9"/>
<name>A0AAJ1QSC7_9BACI</name>
<dbReference type="Pfam" id="PF00121">
    <property type="entry name" value="TIM"/>
    <property type="match status" value="1"/>
</dbReference>
<evidence type="ECO:0000256" key="9">
    <source>
        <dbReference type="HAMAP-Rule" id="MF_00147"/>
    </source>
</evidence>
<dbReference type="GO" id="GO:0006096">
    <property type="term" value="P:glycolytic process"/>
    <property type="evidence" value="ECO:0007669"/>
    <property type="project" value="UniProtKB-UniRule"/>
</dbReference>
<dbReference type="InterPro" id="IPR000652">
    <property type="entry name" value="Triosephosphate_isomerase"/>
</dbReference>
<keyword evidence="9" id="KW-0597">Phosphoprotein</keyword>
<feature type="active site" description="Electrophile" evidence="9">
    <location>
        <position position="95"/>
    </location>
</feature>
<organism evidence="11 12">
    <name type="scientific">Peribacillus frigoritolerans</name>
    <dbReference type="NCBI Taxonomy" id="450367"/>
    <lineage>
        <taxon>Bacteria</taxon>
        <taxon>Bacillati</taxon>
        <taxon>Bacillota</taxon>
        <taxon>Bacilli</taxon>
        <taxon>Bacillales</taxon>
        <taxon>Bacillaceae</taxon>
        <taxon>Peribacillus</taxon>
    </lineage>
</organism>
<dbReference type="RefSeq" id="WP_289351315.1">
    <property type="nucleotide sequence ID" value="NZ_JAUCFI010000003.1"/>
</dbReference>
<evidence type="ECO:0000256" key="2">
    <source>
        <dbReference type="ARBA" id="ARBA00007422"/>
    </source>
</evidence>
<dbReference type="Gene3D" id="3.20.20.70">
    <property type="entry name" value="Aldolase class I"/>
    <property type="match status" value="1"/>
</dbReference>
<evidence type="ECO:0000313" key="11">
    <source>
        <dbReference type="EMBL" id="MDM5286981.1"/>
    </source>
</evidence>
<reference evidence="11" key="1">
    <citation type="submission" date="2023-06" db="EMBL/GenBank/DDBJ databases">
        <title>Comparative genomics of Bacillaceae isolates and their secondary metabolite potential.</title>
        <authorList>
            <person name="Song L."/>
            <person name="Nielsen L.J."/>
            <person name="Mohite O."/>
            <person name="Xu X."/>
            <person name="Weber T."/>
            <person name="Kovacs A.T."/>
        </authorList>
    </citation>
    <scope>NUCLEOTIDE SEQUENCE</scope>
    <source>
        <strain evidence="11">G1S1</strain>
    </source>
</reference>
<feature type="binding site" evidence="9">
    <location>
        <begin position="9"/>
        <end position="11"/>
    </location>
    <ligand>
        <name>substrate</name>
    </ligand>
</feature>
<comment type="caution">
    <text evidence="11">The sequence shown here is derived from an EMBL/GenBank/DDBJ whole genome shotgun (WGS) entry which is preliminary data.</text>
</comment>
<evidence type="ECO:0000256" key="5">
    <source>
        <dbReference type="ARBA" id="ARBA00022432"/>
    </source>
</evidence>
<dbReference type="GO" id="GO:0006094">
    <property type="term" value="P:gluconeogenesis"/>
    <property type="evidence" value="ECO:0007669"/>
    <property type="project" value="UniProtKB-UniRule"/>
</dbReference>
<feature type="active site" description="Proton acceptor" evidence="9">
    <location>
        <position position="167"/>
    </location>
</feature>
<dbReference type="HAMAP" id="MF_00147_B">
    <property type="entry name" value="TIM_B"/>
    <property type="match status" value="1"/>
</dbReference>
<dbReference type="AlphaFoldDB" id="A0AAJ1QSC7"/>
<dbReference type="SUPFAM" id="SSF51351">
    <property type="entry name" value="Triosephosphate isomerase (TIM)"/>
    <property type="match status" value="1"/>
</dbReference>
<comment type="function">
    <text evidence="9">Involved in the gluconeogenesis. Catalyzes stereospecifically the conversion of dihydroxyacetone phosphate (DHAP) to D-glyceraldehyde-3-phosphate (G3P).</text>
</comment>
<dbReference type="PANTHER" id="PTHR21139">
    <property type="entry name" value="TRIOSEPHOSPHATE ISOMERASE"/>
    <property type="match status" value="1"/>
</dbReference>
<feature type="binding site" evidence="9">
    <location>
        <begin position="234"/>
        <end position="235"/>
    </location>
    <ligand>
        <name>substrate</name>
    </ligand>
</feature>
<proteinExistence type="inferred from homology"/>
<dbReference type="Proteomes" id="UP001238973">
    <property type="component" value="Unassembled WGS sequence"/>
</dbReference>
<comment type="similarity">
    <text evidence="2 9 10">Belongs to the triosephosphate isomerase family.</text>
</comment>
<comment type="catalytic activity">
    <reaction evidence="9 10">
        <text>D-glyceraldehyde 3-phosphate = dihydroxyacetone phosphate</text>
        <dbReference type="Rhea" id="RHEA:18585"/>
        <dbReference type="ChEBI" id="CHEBI:57642"/>
        <dbReference type="ChEBI" id="CHEBI:59776"/>
        <dbReference type="EC" id="5.3.1.1"/>
    </reaction>
</comment>
<comment type="pathway">
    <text evidence="9 10">Carbohydrate biosynthesis; gluconeogenesis.</text>
</comment>
<comment type="subunit">
    <text evidence="9 10">Homodimer.</text>
</comment>
<dbReference type="GO" id="GO:0019563">
    <property type="term" value="P:glycerol catabolic process"/>
    <property type="evidence" value="ECO:0007669"/>
    <property type="project" value="TreeGrafter"/>
</dbReference>
<evidence type="ECO:0000313" key="12">
    <source>
        <dbReference type="Proteomes" id="UP001238973"/>
    </source>
</evidence>
<evidence type="ECO:0000256" key="7">
    <source>
        <dbReference type="ARBA" id="ARBA00023152"/>
    </source>
</evidence>
<dbReference type="GO" id="GO:0005829">
    <property type="term" value="C:cytosol"/>
    <property type="evidence" value="ECO:0007669"/>
    <property type="project" value="TreeGrafter"/>
</dbReference>
<feature type="modified residue" description="Phosphoserine" evidence="9">
    <location>
        <position position="213"/>
    </location>
</feature>
<dbReference type="PANTHER" id="PTHR21139:SF42">
    <property type="entry name" value="TRIOSEPHOSPHATE ISOMERASE"/>
    <property type="match status" value="1"/>
</dbReference>
<dbReference type="CDD" id="cd00311">
    <property type="entry name" value="TIM"/>
    <property type="match status" value="1"/>
</dbReference>
<dbReference type="EMBL" id="JAUCFI010000003">
    <property type="protein sequence ID" value="MDM5286981.1"/>
    <property type="molecule type" value="Genomic_DNA"/>
</dbReference>
<keyword evidence="5 9" id="KW-0312">Gluconeogenesis</keyword>
<evidence type="ECO:0000256" key="1">
    <source>
        <dbReference type="ARBA" id="ARBA00004680"/>
    </source>
</evidence>
<dbReference type="FunFam" id="3.20.20.70:FF:000016">
    <property type="entry name" value="Triosephosphate isomerase"/>
    <property type="match status" value="1"/>
</dbReference>
<dbReference type="InterPro" id="IPR022896">
    <property type="entry name" value="TrioseP_Isoase_bac/euk"/>
</dbReference>
<evidence type="ECO:0000256" key="4">
    <source>
        <dbReference type="ARBA" id="ARBA00019397"/>
    </source>
</evidence>
<dbReference type="InterPro" id="IPR035990">
    <property type="entry name" value="TIM_sf"/>
</dbReference>
<feature type="binding site" evidence="9">
    <location>
        <position position="213"/>
    </location>
    <ligand>
        <name>substrate</name>
    </ligand>
</feature>
<dbReference type="NCBIfam" id="TIGR00419">
    <property type="entry name" value="tim"/>
    <property type="match status" value="1"/>
</dbReference>
<gene>
    <name evidence="9 11" type="primary">tpiA</name>
    <name evidence="11" type="ORF">QUF85_27355</name>
</gene>
<comment type="pathway">
    <text evidence="1 9 10">Carbohydrate degradation; glycolysis; D-glyceraldehyde 3-phosphate from glycerone phosphate: step 1/1.</text>
</comment>
<evidence type="ECO:0000256" key="10">
    <source>
        <dbReference type="RuleBase" id="RU363013"/>
    </source>
</evidence>
<evidence type="ECO:0000256" key="8">
    <source>
        <dbReference type="ARBA" id="ARBA00023235"/>
    </source>
</evidence>
<evidence type="ECO:0000256" key="3">
    <source>
        <dbReference type="ARBA" id="ARBA00011940"/>
    </source>
</evidence>
<dbReference type="InterPro" id="IPR013785">
    <property type="entry name" value="Aldolase_TIM"/>
</dbReference>
<keyword evidence="8 9" id="KW-0413">Isomerase</keyword>
<dbReference type="GO" id="GO:0004807">
    <property type="term" value="F:triose-phosphate isomerase activity"/>
    <property type="evidence" value="ECO:0007669"/>
    <property type="project" value="UniProtKB-UniRule"/>
</dbReference>
<dbReference type="PROSITE" id="PS51440">
    <property type="entry name" value="TIM_2"/>
    <property type="match status" value="1"/>
</dbReference>
<dbReference type="PROSITE" id="PS00171">
    <property type="entry name" value="TIM_1"/>
    <property type="match status" value="1"/>
</dbReference>
<accession>A0AAJ1QSC7</accession>
<evidence type="ECO:0000256" key="6">
    <source>
        <dbReference type="ARBA" id="ARBA00022490"/>
    </source>
</evidence>
<dbReference type="InterPro" id="IPR020861">
    <property type="entry name" value="Triosephosphate_isomerase_AS"/>
</dbReference>
<feature type="binding site" evidence="9">
    <location>
        <position position="173"/>
    </location>
    <ligand>
        <name>substrate</name>
    </ligand>
</feature>
<comment type="subcellular location">
    <subcellularLocation>
        <location evidence="9 10">Cytoplasm</location>
    </subcellularLocation>
</comment>
<keyword evidence="7 9" id="KW-0324">Glycolysis</keyword>
<protein>
    <recommendedName>
        <fullName evidence="4 9">Triosephosphate isomerase</fullName>
        <shortName evidence="9">TIM</shortName>
        <shortName evidence="9">TPI</shortName>
        <ecNumber evidence="3 9">5.3.1.1</ecNumber>
    </recommendedName>
    <alternativeName>
        <fullName evidence="9">Triose-phosphate isomerase</fullName>
    </alternativeName>
</protein>
<keyword evidence="6 9" id="KW-0963">Cytoplasm</keyword>
<dbReference type="GO" id="GO:0046166">
    <property type="term" value="P:glyceraldehyde-3-phosphate biosynthetic process"/>
    <property type="evidence" value="ECO:0007669"/>
    <property type="project" value="TreeGrafter"/>
</dbReference>
<sequence>MRKPIIAGNWKMNKTLSEATAFLEEVSNLIPKQDVIDTVVCAPALFLDQLVQAAKGTDVKIGAQNMHFEENGAFTGEISPIALADLGVSYVILGHSERREMFNETDEAVNKKAHAAFAHQLTPIVCCGETLEQREAGETNDFVGCQIEKGLAGLSDDQLKQAVIAYEPIWAIGTGKSSSAQDANEVCAHIRSVVADKFSNEAAAAIRIQYGGSVKPENIKEYMAQPDIDGALVGGASLKSDSFLQLLEAGHYE</sequence>